<evidence type="ECO:0000256" key="10">
    <source>
        <dbReference type="ARBA" id="ARBA00022908"/>
    </source>
</evidence>
<dbReference type="PANTHER" id="PTHR42648">
    <property type="entry name" value="TRANSPOSASE, PUTATIVE-RELATED"/>
    <property type="match status" value="1"/>
</dbReference>
<keyword evidence="5" id="KW-0479">Metal-binding</keyword>
<keyword evidence="19" id="KW-0863">Zinc-finger</keyword>
<comment type="catalytic activity">
    <reaction evidence="17">
        <text>DNA(n) + a 2'-deoxyribonucleoside 5'-triphosphate = DNA(n+1) + diphosphate</text>
        <dbReference type="Rhea" id="RHEA:22508"/>
        <dbReference type="Rhea" id="RHEA-COMP:17339"/>
        <dbReference type="Rhea" id="RHEA-COMP:17340"/>
        <dbReference type="ChEBI" id="CHEBI:33019"/>
        <dbReference type="ChEBI" id="CHEBI:61560"/>
        <dbReference type="ChEBI" id="CHEBI:173112"/>
        <dbReference type="EC" id="2.7.7.49"/>
    </reaction>
</comment>
<evidence type="ECO:0000256" key="13">
    <source>
        <dbReference type="ARBA" id="ARBA00023125"/>
    </source>
</evidence>
<evidence type="ECO:0000256" key="12">
    <source>
        <dbReference type="ARBA" id="ARBA00022932"/>
    </source>
</evidence>
<comment type="caution">
    <text evidence="23">The sequence shown here is derived from an EMBL/GenBank/DDBJ whole genome shotgun (WGS) entry which is preliminary data.</text>
</comment>
<reference evidence="23 24" key="1">
    <citation type="submission" date="2020-05" db="EMBL/GenBank/DDBJ databases">
        <title>Ceratocystis lukuohia genome.</title>
        <authorList>
            <person name="Harrington T.C."/>
            <person name="Kim K."/>
            <person name="Mayers C.G."/>
        </authorList>
    </citation>
    <scope>NUCLEOTIDE SEQUENCE [LARGE SCALE GENOMIC DNA]</scope>
    <source>
        <strain evidence="23 24">C4212</strain>
    </source>
</reference>
<dbReference type="SUPFAM" id="SSF53098">
    <property type="entry name" value="Ribonuclease H-like"/>
    <property type="match status" value="2"/>
</dbReference>
<evidence type="ECO:0000256" key="6">
    <source>
        <dbReference type="ARBA" id="ARBA00022759"/>
    </source>
</evidence>
<dbReference type="SUPFAM" id="SSF56672">
    <property type="entry name" value="DNA/RNA polymerases"/>
    <property type="match status" value="1"/>
</dbReference>
<dbReference type="Gene3D" id="4.10.60.10">
    <property type="entry name" value="Zinc finger, CCHC-type"/>
    <property type="match status" value="1"/>
</dbReference>
<evidence type="ECO:0000313" key="23">
    <source>
        <dbReference type="EMBL" id="KAL2889462.1"/>
    </source>
</evidence>
<feature type="domain" description="Integrase catalytic" evidence="22">
    <location>
        <begin position="294"/>
        <end position="457"/>
    </location>
</feature>
<evidence type="ECO:0000256" key="9">
    <source>
        <dbReference type="ARBA" id="ARBA00022884"/>
    </source>
</evidence>
<evidence type="ECO:0000256" key="17">
    <source>
        <dbReference type="ARBA" id="ARBA00048173"/>
    </source>
</evidence>
<keyword evidence="9" id="KW-0694">RNA-binding</keyword>
<evidence type="ECO:0000256" key="16">
    <source>
        <dbReference type="ARBA" id="ARBA00023268"/>
    </source>
</evidence>
<dbReference type="InterPro" id="IPR036397">
    <property type="entry name" value="RNaseH_sf"/>
</dbReference>
<evidence type="ECO:0000256" key="7">
    <source>
        <dbReference type="ARBA" id="ARBA00022801"/>
    </source>
</evidence>
<evidence type="ECO:0000256" key="18">
    <source>
        <dbReference type="ARBA" id="ARBA00049244"/>
    </source>
</evidence>
<dbReference type="SMART" id="SM00343">
    <property type="entry name" value="ZnF_C2HC"/>
    <property type="match status" value="2"/>
</dbReference>
<dbReference type="RefSeq" id="XP_070860642.1">
    <property type="nucleotide sequence ID" value="XM_071006238.1"/>
</dbReference>
<name>A0ABR4MME2_9PEZI</name>
<keyword evidence="12" id="KW-0808">Transferase</keyword>
<keyword evidence="7" id="KW-0378">Hydrolase</keyword>
<keyword evidence="13" id="KW-0238">DNA-binding</keyword>
<evidence type="ECO:0000256" key="2">
    <source>
        <dbReference type="ARBA" id="ARBA00022578"/>
    </source>
</evidence>
<dbReference type="InterPro" id="IPR001584">
    <property type="entry name" value="Integrase_cat-core"/>
</dbReference>
<feature type="region of interest" description="Disordered" evidence="20">
    <location>
        <begin position="452"/>
        <end position="485"/>
    </location>
</feature>
<evidence type="ECO:0000256" key="19">
    <source>
        <dbReference type="PROSITE-ProRule" id="PRU00047"/>
    </source>
</evidence>
<evidence type="ECO:0000313" key="24">
    <source>
        <dbReference type="Proteomes" id="UP001610728"/>
    </source>
</evidence>
<dbReference type="PROSITE" id="PS50158">
    <property type="entry name" value="ZF_CCHC"/>
    <property type="match status" value="2"/>
</dbReference>
<keyword evidence="4" id="KW-0540">Nuclease</keyword>
<accession>A0ABR4MME2</accession>
<dbReference type="EMBL" id="JABSNW010000002">
    <property type="protein sequence ID" value="KAL2889462.1"/>
    <property type="molecule type" value="Genomic_DNA"/>
</dbReference>
<dbReference type="PROSITE" id="PS50994">
    <property type="entry name" value="INTEGRASE"/>
    <property type="match status" value="2"/>
</dbReference>
<evidence type="ECO:0000256" key="4">
    <source>
        <dbReference type="ARBA" id="ARBA00022722"/>
    </source>
</evidence>
<protein>
    <submittedName>
        <fullName evidence="23">Retrovirus-related Pol polyprotein from transposon TNT 1-94</fullName>
    </submittedName>
</protein>
<evidence type="ECO:0000256" key="5">
    <source>
        <dbReference type="ARBA" id="ARBA00022723"/>
    </source>
</evidence>
<dbReference type="PANTHER" id="PTHR42648:SF11">
    <property type="entry name" value="TRANSPOSON TY4-P GAG-POL POLYPROTEIN"/>
    <property type="match status" value="1"/>
</dbReference>
<feature type="domain" description="Integrase catalytic" evidence="22">
    <location>
        <begin position="935"/>
        <end position="1105"/>
    </location>
</feature>
<evidence type="ECO:0000256" key="15">
    <source>
        <dbReference type="ARBA" id="ARBA00023172"/>
    </source>
</evidence>
<evidence type="ECO:0000256" key="14">
    <source>
        <dbReference type="ARBA" id="ARBA00023128"/>
    </source>
</evidence>
<evidence type="ECO:0000259" key="22">
    <source>
        <dbReference type="PROSITE" id="PS50994"/>
    </source>
</evidence>
<evidence type="ECO:0000256" key="3">
    <source>
        <dbReference type="ARBA" id="ARBA00022695"/>
    </source>
</evidence>
<dbReference type="InterPro" id="IPR012337">
    <property type="entry name" value="RNaseH-like_sf"/>
</dbReference>
<dbReference type="GeneID" id="98115637"/>
<feature type="compositionally biased region" description="Basic and acidic residues" evidence="20">
    <location>
        <begin position="452"/>
        <end position="465"/>
    </location>
</feature>
<dbReference type="Gene3D" id="3.30.420.10">
    <property type="entry name" value="Ribonuclease H-like superfamily/Ribonuclease H"/>
    <property type="match status" value="2"/>
</dbReference>
<keyword evidence="8" id="KW-0460">Magnesium</keyword>
<gene>
    <name evidence="23" type="ORF">HOO65_020004</name>
</gene>
<keyword evidence="14" id="KW-0496">Mitochondrion</keyword>
<evidence type="ECO:0000256" key="1">
    <source>
        <dbReference type="ARBA" id="ARBA00004173"/>
    </source>
</evidence>
<evidence type="ECO:0000256" key="11">
    <source>
        <dbReference type="ARBA" id="ARBA00022918"/>
    </source>
</evidence>
<dbReference type="InterPro" id="IPR036875">
    <property type="entry name" value="Znf_CCHC_sf"/>
</dbReference>
<keyword evidence="3" id="KW-0548">Nucleotidyltransferase</keyword>
<evidence type="ECO:0000259" key="21">
    <source>
        <dbReference type="PROSITE" id="PS50158"/>
    </source>
</evidence>
<feature type="compositionally biased region" description="Basic and acidic residues" evidence="20">
    <location>
        <begin position="1159"/>
        <end position="1207"/>
    </location>
</feature>
<organism evidence="23 24">
    <name type="scientific">Ceratocystis lukuohia</name>
    <dbReference type="NCBI Taxonomy" id="2019550"/>
    <lineage>
        <taxon>Eukaryota</taxon>
        <taxon>Fungi</taxon>
        <taxon>Dikarya</taxon>
        <taxon>Ascomycota</taxon>
        <taxon>Pezizomycotina</taxon>
        <taxon>Sordariomycetes</taxon>
        <taxon>Hypocreomycetidae</taxon>
        <taxon>Microascales</taxon>
        <taxon>Ceratocystidaceae</taxon>
        <taxon>Ceratocystis</taxon>
    </lineage>
</organism>
<keyword evidence="15" id="KW-0233">DNA recombination</keyword>
<keyword evidence="2" id="KW-0815">Transposition</keyword>
<dbReference type="InterPro" id="IPR039537">
    <property type="entry name" value="Retrotran_Ty1/copia-like"/>
</dbReference>
<sequence length="1858" mass="212696">MSVILHGSNWKEWDNNFLVQLQNAGLHYLLQKDPMEGMERAKSSGSSNKSNYTKDLEAAKSLLVLSLDRYFQTIVEGEETLLEAYQVLKDACTPDPLETAYEEYKRVLRSPLAKDKTMLQNWLYFKTVHIQCFMDEDSEKDEEMKKMCAFKQFLWQLPKAYKEVILENTCAKNDISKTIASLEKVRNDTSGEEKDKKTKGDRPKVKCTNCEKKGHLAADCWSRKKTNSDQKAQLVNQDAQMYDDLHKRFGHVSDRRLRVINPNKTPPRPEDYRCEDCSQGKITKSHGQSLVSMAAEEPLDSVSIDVSGPHEPGRNGHRWYAIVVDNFSWYKWLLPLRKKSEVQRALDEWRRGIELKMGKTIKRTRSDNALELKQIFEEWKRLNGIETTYTLPDSSNQNGIAERAIRTVDEGVRTLLLETQLDGRYVVWDVNASKVRVSESVHFFENMQPKELQQEELRSERKNSEGYELMEEQPPRSKQRIDEEDGTTQRAMIALSEPFMTLNHAILHPTESEGWRRAIDRELNTLTEFGTWRFVPKPEGCVPIDTRFVFAKKYDLDGKLEKYKARLVVRGFRQEYGVNFFESFAPTPGSATLRLFLASRNEPSGKFTTMAIKLDNNNWKEWEASFVLQLQNEELHYLLDENPMEGVERSNGGSGRNQKKDEELAMRILRLSLSESFQVIGSQGTVREAYKVLETICAPDTVDAEFEDMGKYLRTTLRKDLNMIQNWYYYKTKFALYNTKQEVNDKATLKFFLIGLPKEYRDVAKQCYRDGLTAEKALKLLQPISDLKKTEEKMNTRGKSGLKCFNCNKGGHKAVDCWAKKKNDSQQKANTAVKENQCVMALMKEGKSVLFKDMEVTIDDGKEKIVIPLRRDDTVTSTCLLAYDDLHRRFGHVDDKRLRVINPDKTPPRPEDFACEDCSKGKMTRSHGSPTMSMAAEEPLDSISVDVSGPHEPGRKGHRWYAIIVDSFSRYKWVLPLKKKSEVQRALDEWRKGIELKMGKTIKRTRSDNAPELKQIFEVWRKANGTEPTYTLTDSSSQNGIAERAIRTVNDGVRTMLSETSLGGRFWVEAAKATVYIANRTLSTQGVPHTLFFGIEPRTDHIRRWGCRVIRHLATSKHGSRGSESLLLGYDENVDGRYVLWDIDAKKVRVTESVHFYEKMKPKSPKEEKEVERPESSSTPEEPRIFNPRDSRQEELTERDQTHDEIKMPQGQVEDQGREEQSVKPFSETKAITGTDTTQLDAVNARLNLLIESLNLKIPKRRLSEDVEVKDDQPPSQRIRIHEEDGTQQRAMIALSEPSMTLDDAIRHPTESEGWKGAIQKELKALTDFRTWHFVPKPEGCIPIDTRFVFTKKYDLDGKLEKYKARLVVRGFRQEYGVNFFESFAPTPSSATLRLFLATVCQYNMECHQVDACNAFAQSKIKEEVFIELPANVECPKGMVAKLDRCLYGLKQAAYQWNEDCTGYLKSLGFENIVTEPCLLYHAGRKMLVLLYVDDITIAAMDDKSIKWFKQLFSKRFVIKDLGETTQIIGIQVSRDRPQRRLWINQRQYIRRMVEEARFDEHRRSPIRTPVGDWGDVEPAHEDEKVLDSKSYQSILGKIMYPAMMTRPDIAFAVSSLAQASARPTPRHLGGVKRVLRYLRDTAEFSICFEARRGGMDIVGYSDADYANANDRKSVSGLIFVGLGGAISWSSKKQAAIATSTTEAEYIGLTPCAKEGIHLRRILNKILEIFETGTGKSQTLCLKDETLVLGDNQAAIKIAKSLGVKKATKHIDIQHHAIKQWIKEGRIKIGYIPTAKMAADGLTKPLGPQKMPEFRLMIGVRDPQVQWPDVPTSPELRESGGDVEKTSTSAPENVRVNR</sequence>
<keyword evidence="16" id="KW-0511">Multifunctional enzyme</keyword>
<feature type="compositionally biased region" description="Basic and acidic residues" evidence="20">
    <location>
        <begin position="1835"/>
        <end position="1845"/>
    </location>
</feature>
<keyword evidence="12" id="KW-0239">DNA-directed DNA polymerase</keyword>
<keyword evidence="10" id="KW-0229">DNA integration</keyword>
<dbReference type="Proteomes" id="UP001610728">
    <property type="component" value="Unassembled WGS sequence"/>
</dbReference>
<dbReference type="InterPro" id="IPR043502">
    <property type="entry name" value="DNA/RNA_pol_sf"/>
</dbReference>
<feature type="region of interest" description="Disordered" evidence="20">
    <location>
        <begin position="185"/>
        <end position="204"/>
    </location>
</feature>
<evidence type="ECO:0000256" key="20">
    <source>
        <dbReference type="SAM" id="MobiDB-lite"/>
    </source>
</evidence>
<dbReference type="InterPro" id="IPR013103">
    <property type="entry name" value="RVT_2"/>
</dbReference>
<dbReference type="SUPFAM" id="SSF57756">
    <property type="entry name" value="Retrovirus zinc finger-like domains"/>
    <property type="match status" value="2"/>
</dbReference>
<feature type="domain" description="CCHC-type" evidence="21">
    <location>
        <begin position="206"/>
        <end position="220"/>
    </location>
</feature>
<feature type="region of interest" description="Disordered" evidence="20">
    <location>
        <begin position="1825"/>
        <end position="1858"/>
    </location>
</feature>
<comment type="catalytic activity">
    <reaction evidence="18">
        <text>DNA(n) + a 2'-deoxyribonucleoside 5'-triphosphate = DNA(n+1) + diphosphate</text>
        <dbReference type="Rhea" id="RHEA:22508"/>
        <dbReference type="Rhea" id="RHEA-COMP:17339"/>
        <dbReference type="Rhea" id="RHEA-COMP:17340"/>
        <dbReference type="ChEBI" id="CHEBI:33019"/>
        <dbReference type="ChEBI" id="CHEBI:61560"/>
        <dbReference type="ChEBI" id="CHEBI:173112"/>
        <dbReference type="EC" id="2.7.7.7"/>
    </reaction>
</comment>
<feature type="domain" description="CCHC-type" evidence="21">
    <location>
        <begin position="803"/>
        <end position="817"/>
    </location>
</feature>
<keyword evidence="19" id="KW-0862">Zinc</keyword>
<evidence type="ECO:0000256" key="8">
    <source>
        <dbReference type="ARBA" id="ARBA00022842"/>
    </source>
</evidence>
<keyword evidence="11" id="KW-0695">RNA-directed DNA polymerase</keyword>
<comment type="subcellular location">
    <subcellularLocation>
        <location evidence="1">Mitochondrion</location>
    </subcellularLocation>
</comment>
<keyword evidence="24" id="KW-1185">Reference proteome</keyword>
<dbReference type="InterPro" id="IPR001878">
    <property type="entry name" value="Znf_CCHC"/>
</dbReference>
<proteinExistence type="predicted"/>
<keyword evidence="6" id="KW-0255">Endonuclease</keyword>
<dbReference type="Pfam" id="PF07727">
    <property type="entry name" value="RVT_2"/>
    <property type="match status" value="2"/>
</dbReference>
<dbReference type="CDD" id="cd09272">
    <property type="entry name" value="RNase_HI_RT_Ty1"/>
    <property type="match status" value="1"/>
</dbReference>
<feature type="region of interest" description="Disordered" evidence="20">
    <location>
        <begin position="1159"/>
        <end position="1229"/>
    </location>
</feature>